<dbReference type="Proteomes" id="UP001549251">
    <property type="component" value="Unassembled WGS sequence"/>
</dbReference>
<accession>A0ABV2Q0U8</accession>
<organism evidence="3 4">
    <name type="scientific">Rhodanobacter soli</name>
    <dbReference type="NCBI Taxonomy" id="590609"/>
    <lineage>
        <taxon>Bacteria</taxon>
        <taxon>Pseudomonadati</taxon>
        <taxon>Pseudomonadota</taxon>
        <taxon>Gammaproteobacteria</taxon>
        <taxon>Lysobacterales</taxon>
        <taxon>Rhodanobacteraceae</taxon>
        <taxon>Rhodanobacter</taxon>
    </lineage>
</organism>
<evidence type="ECO:0000313" key="3">
    <source>
        <dbReference type="EMBL" id="MET4570438.1"/>
    </source>
</evidence>
<dbReference type="RefSeq" id="WP_354551492.1">
    <property type="nucleotide sequence ID" value="NZ_JBEPSD010000002.1"/>
</dbReference>
<proteinExistence type="predicted"/>
<dbReference type="EMBL" id="JBEPSD010000002">
    <property type="protein sequence ID" value="MET4570438.1"/>
    <property type="molecule type" value="Genomic_DNA"/>
</dbReference>
<gene>
    <name evidence="3" type="ORF">ABIE04_002799</name>
</gene>
<feature type="transmembrane region" description="Helical" evidence="2">
    <location>
        <begin position="21"/>
        <end position="40"/>
    </location>
</feature>
<name>A0ABV2Q0U8_9GAMM</name>
<keyword evidence="2" id="KW-0812">Transmembrane</keyword>
<comment type="caution">
    <text evidence="3">The sequence shown here is derived from an EMBL/GenBank/DDBJ whole genome shotgun (WGS) entry which is preliminary data.</text>
</comment>
<evidence type="ECO:0000313" key="4">
    <source>
        <dbReference type="Proteomes" id="UP001549251"/>
    </source>
</evidence>
<keyword evidence="4" id="KW-1185">Reference proteome</keyword>
<evidence type="ECO:0000256" key="1">
    <source>
        <dbReference type="SAM" id="MobiDB-lite"/>
    </source>
</evidence>
<evidence type="ECO:0000256" key="2">
    <source>
        <dbReference type="SAM" id="Phobius"/>
    </source>
</evidence>
<sequence>MRCPPCPSEGEWHYERRRLAWRFLLLALAVIPAADFHLGITHQESRPDDGGSPVVTDPQE</sequence>
<keyword evidence="2" id="KW-1133">Transmembrane helix</keyword>
<protein>
    <submittedName>
        <fullName evidence="3">Uncharacterized protein</fullName>
    </submittedName>
</protein>
<reference evidence="3 4" key="1">
    <citation type="submission" date="2024-06" db="EMBL/GenBank/DDBJ databases">
        <title>Sorghum-associated microbial communities from plants grown in Nebraska, USA.</title>
        <authorList>
            <person name="Schachtman D."/>
        </authorList>
    </citation>
    <scope>NUCLEOTIDE SEQUENCE [LARGE SCALE GENOMIC DNA]</scope>
    <source>
        <strain evidence="3 4">1757</strain>
    </source>
</reference>
<feature type="region of interest" description="Disordered" evidence="1">
    <location>
        <begin position="41"/>
        <end position="60"/>
    </location>
</feature>
<keyword evidence="2" id="KW-0472">Membrane</keyword>